<feature type="domain" description="Membrane protein 6-pyruvoyl-tetrahydropterin synthase-related" evidence="2">
    <location>
        <begin position="83"/>
        <end position="414"/>
    </location>
</feature>
<name>A0A0G1CF29_9BACT</name>
<dbReference type="PANTHER" id="PTHR38454:SF1">
    <property type="entry name" value="INTEGRAL MEMBRANE PROTEIN"/>
    <property type="match status" value="1"/>
</dbReference>
<comment type="caution">
    <text evidence="3">The sequence shown here is derived from an EMBL/GenBank/DDBJ whole genome shotgun (WGS) entry which is preliminary data.</text>
</comment>
<dbReference type="AlphaFoldDB" id="A0A0G1CF29"/>
<protein>
    <recommendedName>
        <fullName evidence="2">Membrane protein 6-pyruvoyl-tetrahydropterin synthase-related domain-containing protein</fullName>
    </recommendedName>
</protein>
<dbReference type="EMBL" id="LCFB01000027">
    <property type="protein sequence ID" value="KKS84084.1"/>
    <property type="molecule type" value="Genomic_DNA"/>
</dbReference>
<keyword evidence="1" id="KW-1133">Transmembrane helix</keyword>
<dbReference type="STRING" id="1618436.UV59_C0027G0012"/>
<dbReference type="GO" id="GO:0016020">
    <property type="term" value="C:membrane"/>
    <property type="evidence" value="ECO:0007669"/>
    <property type="project" value="InterPro"/>
</dbReference>
<evidence type="ECO:0000259" key="2">
    <source>
        <dbReference type="Pfam" id="PF10131"/>
    </source>
</evidence>
<dbReference type="Pfam" id="PF10131">
    <property type="entry name" value="PTPS_related"/>
    <property type="match status" value="1"/>
</dbReference>
<accession>A0A0G1CF29</accession>
<feature type="transmembrane region" description="Helical" evidence="1">
    <location>
        <begin position="393"/>
        <end position="413"/>
    </location>
</feature>
<keyword evidence="1" id="KW-0812">Transmembrane</keyword>
<feature type="transmembrane region" description="Helical" evidence="1">
    <location>
        <begin position="226"/>
        <end position="246"/>
    </location>
</feature>
<evidence type="ECO:0000256" key="1">
    <source>
        <dbReference type="SAM" id="Phobius"/>
    </source>
</evidence>
<feature type="transmembrane region" description="Helical" evidence="1">
    <location>
        <begin position="81"/>
        <end position="101"/>
    </location>
</feature>
<sequence length="576" mass="65479">MIFNSYADNTMKSTLLFLAAITVLGTIAVRDLLHTGYFESHDGVIHVMRLTHFDEALKSGQFPVRWLSTWSGGYGSPVFNFIWPLPYYVAALIHWIGFSYAASIKLILLASFALSGFTFYLFFYEISRNRFAAFAGSMLYLWAPYRFTDIFIRGALGEATSFLFLPLVLWIVHVGSRSEKRSVSPFWGVVIALFIFTHNMMAVLGVGFMTLYAVWLTVKDKISYRFLLSLLWVIGIGCGIAATYWLPAVVEQSYTRLSSYLSGSYGMHFVPLPALFNSAWKYAYAAPWSQEHSMSFQVGLVHWLLFFLSFIFLPLVYKNYKQMRPVVSHGIFFLITAVVLILMITTPTGEQLYHFIPQLSFLNYPWRLLEIMTFALSVVGGTLVAIIGKGQKLAGIALVITLIYINLPMSRIVSQSLTYSDQEYYQLIRTNTGFLPDSEFLPPGYEFHTLLKERGDKNRDLVEFVDNNNNGNMHTETLSPLHFKTSVITSEPQQVRINQFFFPGWQVKVNTNLVEITKDEFGLMQIAVPSGSNTVEVAFQNTWTRIIANVVSALSATIILVLGIWQIMRRKVRVSF</sequence>
<reference evidence="3 4" key="1">
    <citation type="journal article" date="2015" name="Nature">
        <title>rRNA introns, odd ribosomes, and small enigmatic genomes across a large radiation of phyla.</title>
        <authorList>
            <person name="Brown C.T."/>
            <person name="Hug L.A."/>
            <person name="Thomas B.C."/>
            <person name="Sharon I."/>
            <person name="Castelle C.J."/>
            <person name="Singh A."/>
            <person name="Wilkins M.J."/>
            <person name="Williams K.H."/>
            <person name="Banfield J.F."/>
        </authorList>
    </citation>
    <scope>NUCLEOTIDE SEQUENCE [LARGE SCALE GENOMIC DNA]</scope>
</reference>
<dbReference type="InterPro" id="IPR018580">
    <property type="entry name" value="Uncharacterised_YfhO"/>
</dbReference>
<dbReference type="InterPro" id="IPR002994">
    <property type="entry name" value="Surf1/Shy1"/>
</dbReference>
<feature type="transmembrane region" description="Helical" evidence="1">
    <location>
        <begin position="364"/>
        <end position="386"/>
    </location>
</feature>
<dbReference type="PROSITE" id="PS50895">
    <property type="entry name" value="SURF1"/>
    <property type="match status" value="1"/>
</dbReference>
<evidence type="ECO:0000313" key="4">
    <source>
        <dbReference type="Proteomes" id="UP000034543"/>
    </source>
</evidence>
<dbReference type="PANTHER" id="PTHR38454">
    <property type="entry name" value="INTEGRAL MEMBRANE PROTEIN-RELATED"/>
    <property type="match status" value="1"/>
</dbReference>
<gene>
    <name evidence="3" type="ORF">UV59_C0027G0012</name>
</gene>
<feature type="transmembrane region" description="Helical" evidence="1">
    <location>
        <begin position="326"/>
        <end position="344"/>
    </location>
</feature>
<organism evidence="3 4">
    <name type="scientific">Candidatus Gottesmanbacteria bacterium GW2011_GWA1_43_11</name>
    <dbReference type="NCBI Taxonomy" id="1618436"/>
    <lineage>
        <taxon>Bacteria</taxon>
        <taxon>Candidatus Gottesmaniibacteriota</taxon>
    </lineage>
</organism>
<dbReference type="InterPro" id="IPR018776">
    <property type="entry name" value="Membrane_prot_PTPS-rel_domain"/>
</dbReference>
<feature type="transmembrane region" description="Helical" evidence="1">
    <location>
        <begin position="546"/>
        <end position="568"/>
    </location>
</feature>
<dbReference type="Proteomes" id="UP000034543">
    <property type="component" value="Unassembled WGS sequence"/>
</dbReference>
<feature type="transmembrane region" description="Helical" evidence="1">
    <location>
        <begin position="300"/>
        <end position="317"/>
    </location>
</feature>
<feature type="transmembrane region" description="Helical" evidence="1">
    <location>
        <begin position="106"/>
        <end position="124"/>
    </location>
</feature>
<feature type="transmembrane region" description="Helical" evidence="1">
    <location>
        <begin position="186"/>
        <end position="214"/>
    </location>
</feature>
<proteinExistence type="predicted"/>
<evidence type="ECO:0000313" key="3">
    <source>
        <dbReference type="EMBL" id="KKS84084.1"/>
    </source>
</evidence>
<feature type="transmembrane region" description="Helical" evidence="1">
    <location>
        <begin position="155"/>
        <end position="174"/>
    </location>
</feature>
<keyword evidence="1" id="KW-0472">Membrane</keyword>